<dbReference type="GO" id="GO:0003723">
    <property type="term" value="F:RNA binding"/>
    <property type="evidence" value="ECO:0007669"/>
    <property type="project" value="InterPro"/>
</dbReference>
<dbReference type="OrthoDB" id="367221at2759"/>
<protein>
    <submittedName>
        <fullName evidence="1">THUMP domain-containing protein 1</fullName>
    </submittedName>
</protein>
<dbReference type="Proteomes" id="UP000326759">
    <property type="component" value="Unassembled WGS sequence"/>
</dbReference>
<dbReference type="EMBL" id="SEYY01020992">
    <property type="protein sequence ID" value="KAB7496829.1"/>
    <property type="molecule type" value="Genomic_DNA"/>
</dbReference>
<name>A0A5N5ST01_9CRUS</name>
<feature type="non-terminal residue" evidence="1">
    <location>
        <position position="198"/>
    </location>
</feature>
<dbReference type="AlphaFoldDB" id="A0A5N5ST01"/>
<keyword evidence="2" id="KW-1185">Reference proteome</keyword>
<reference evidence="1 2" key="1">
    <citation type="journal article" date="2019" name="PLoS Biol.">
        <title>Sex chromosomes control vertical transmission of feminizing Wolbachia symbionts in an isopod.</title>
        <authorList>
            <person name="Becking T."/>
            <person name="Chebbi M.A."/>
            <person name="Giraud I."/>
            <person name="Moumen B."/>
            <person name="Laverre T."/>
            <person name="Caubet Y."/>
            <person name="Peccoud J."/>
            <person name="Gilbert C."/>
            <person name="Cordaux R."/>
        </authorList>
    </citation>
    <scope>NUCLEOTIDE SEQUENCE [LARGE SCALE GENOMIC DNA]</scope>
    <source>
        <strain evidence="1">ANa2</strain>
        <tissue evidence="1">Whole body excluding digestive tract and cuticle</tissue>
    </source>
</reference>
<dbReference type="PANTHER" id="PTHR13452:SF10">
    <property type="entry name" value="THUMP DOMAIN-CONTAINING PROTEIN 1"/>
    <property type="match status" value="1"/>
</dbReference>
<gene>
    <name evidence="1" type="primary">THUMPD1</name>
    <name evidence="1" type="ORF">Anas_07721</name>
</gene>
<evidence type="ECO:0000313" key="1">
    <source>
        <dbReference type="EMBL" id="KAB7496829.1"/>
    </source>
</evidence>
<comment type="caution">
    <text evidence="1">The sequence shown here is derived from an EMBL/GenBank/DDBJ whole genome shotgun (WGS) entry which is preliminary data.</text>
</comment>
<accession>A0A5N5ST01</accession>
<proteinExistence type="predicted"/>
<dbReference type="InterPro" id="IPR040183">
    <property type="entry name" value="THUMPD1-like"/>
</dbReference>
<sequence length="198" mass="22723">MGKNTKRSKSYYINNAKRRKNNELISNMKGFLCTTSTREKECVKEAYNILNEFAKKLYGSKNFSPNNEEKNCDSTIVVDTKIVDEDEESEEDIETALKSEVAALKCQNSSSSEQRLFQQVFVRVNNCIFISANISDPVELSISIMDSIIDSKMTITKHLVKLLPVQKTCRAFSDDIIKTTKELVLERFPKHKLRFYIA</sequence>
<evidence type="ECO:0000313" key="2">
    <source>
        <dbReference type="Proteomes" id="UP000326759"/>
    </source>
</evidence>
<organism evidence="1 2">
    <name type="scientific">Armadillidium nasatum</name>
    <dbReference type="NCBI Taxonomy" id="96803"/>
    <lineage>
        <taxon>Eukaryota</taxon>
        <taxon>Metazoa</taxon>
        <taxon>Ecdysozoa</taxon>
        <taxon>Arthropoda</taxon>
        <taxon>Crustacea</taxon>
        <taxon>Multicrustacea</taxon>
        <taxon>Malacostraca</taxon>
        <taxon>Eumalacostraca</taxon>
        <taxon>Peracarida</taxon>
        <taxon>Isopoda</taxon>
        <taxon>Oniscidea</taxon>
        <taxon>Crinocheta</taxon>
        <taxon>Armadillidiidae</taxon>
        <taxon>Armadillidium</taxon>
    </lineage>
</organism>
<dbReference type="PANTHER" id="PTHR13452">
    <property type="entry name" value="THUMP DOMAIN CONTAINING PROTEIN 1-RELATED"/>
    <property type="match status" value="1"/>
</dbReference>
<dbReference type="GO" id="GO:0006400">
    <property type="term" value="P:tRNA modification"/>
    <property type="evidence" value="ECO:0007669"/>
    <property type="project" value="InterPro"/>
</dbReference>